<dbReference type="EMBL" id="LJYW01000001">
    <property type="protein sequence ID" value="KPL54301.1"/>
    <property type="molecule type" value="Genomic_DNA"/>
</dbReference>
<organism evidence="2 3">
    <name type="scientific">Prosthecodimorpha hirschii</name>
    <dbReference type="NCBI Taxonomy" id="665126"/>
    <lineage>
        <taxon>Bacteria</taxon>
        <taxon>Pseudomonadati</taxon>
        <taxon>Pseudomonadota</taxon>
        <taxon>Alphaproteobacteria</taxon>
        <taxon>Hyphomicrobiales</taxon>
        <taxon>Ancalomicrobiaceae</taxon>
        <taxon>Prosthecodimorpha</taxon>
    </lineage>
</organism>
<evidence type="ECO:0000256" key="1">
    <source>
        <dbReference type="SAM" id="Phobius"/>
    </source>
</evidence>
<accession>A0A0P6VSU5</accession>
<feature type="transmembrane region" description="Helical" evidence="1">
    <location>
        <begin position="95"/>
        <end position="117"/>
    </location>
</feature>
<dbReference type="AlphaFoldDB" id="A0A0P6VSU5"/>
<dbReference type="Proteomes" id="UP000048984">
    <property type="component" value="Unassembled WGS sequence"/>
</dbReference>
<keyword evidence="1" id="KW-0812">Transmembrane</keyword>
<reference evidence="2 3" key="2">
    <citation type="submission" date="2015-10" db="EMBL/GenBank/DDBJ databases">
        <title>Draft Genome Sequence of Prosthecomicrobium hirschii ATCC 27832.</title>
        <authorList>
            <person name="Daniel J."/>
            <person name="Givan S.A."/>
            <person name="Brun Y.V."/>
            <person name="Brown P.J."/>
        </authorList>
    </citation>
    <scope>NUCLEOTIDE SEQUENCE [LARGE SCALE GENOMIC DNA]</scope>
    <source>
        <strain evidence="2 3">16</strain>
    </source>
</reference>
<keyword evidence="1" id="KW-0472">Membrane</keyword>
<dbReference type="RefSeq" id="WP_054360469.1">
    <property type="nucleotide sequence ID" value="NZ_LJYW01000001.1"/>
</dbReference>
<comment type="caution">
    <text evidence="2">The sequence shown here is derived from an EMBL/GenBank/DDBJ whole genome shotgun (WGS) entry which is preliminary data.</text>
</comment>
<keyword evidence="1" id="KW-1133">Transmembrane helix</keyword>
<sequence length="122" mass="12550">MTDDQQVQQLISDLVIRSAVQFAQGKARADILAALQSDGCPPDLAAAIANRGLQIKRREFRMRGLKALGFGCAMLALGAVITFGTYSVAASGGGGGTYVVATGLFGMGLVSIVMGAWRSAVG</sequence>
<evidence type="ECO:0000313" key="3">
    <source>
        <dbReference type="Proteomes" id="UP000048984"/>
    </source>
</evidence>
<name>A0A0P6VSU5_9HYPH</name>
<keyword evidence="3" id="KW-1185">Reference proteome</keyword>
<evidence type="ECO:0000313" key="2">
    <source>
        <dbReference type="EMBL" id="KPL54301.1"/>
    </source>
</evidence>
<feature type="transmembrane region" description="Helical" evidence="1">
    <location>
        <begin position="67"/>
        <end position="89"/>
    </location>
</feature>
<protein>
    <submittedName>
        <fullName evidence="2">Uncharacterized protein</fullName>
    </submittedName>
</protein>
<proteinExistence type="predicted"/>
<reference evidence="2 3" key="1">
    <citation type="submission" date="2015-09" db="EMBL/GenBank/DDBJ databases">
        <authorList>
            <person name="Jackson K.R."/>
            <person name="Lunt B.L."/>
            <person name="Fisher J.N.B."/>
            <person name="Gardner A.V."/>
            <person name="Bailey M.E."/>
            <person name="Deus L.M."/>
            <person name="Earl A.S."/>
            <person name="Gibby P.D."/>
            <person name="Hartmann K.A."/>
            <person name="Liu J.E."/>
            <person name="Manci A.M."/>
            <person name="Nielsen D.A."/>
            <person name="Solomon M.B."/>
            <person name="Breakwell D.P."/>
            <person name="Burnett S.H."/>
            <person name="Grose J.H."/>
        </authorList>
    </citation>
    <scope>NUCLEOTIDE SEQUENCE [LARGE SCALE GENOMIC DNA]</scope>
    <source>
        <strain evidence="2 3">16</strain>
    </source>
</reference>
<gene>
    <name evidence="2" type="ORF">ABB55_20515</name>
</gene>